<dbReference type="OrthoDB" id="5129250at2759"/>
<dbReference type="EMBL" id="CABFOC020000074">
    <property type="protein sequence ID" value="CAH0057516.1"/>
    <property type="molecule type" value="Genomic_DNA"/>
</dbReference>
<evidence type="ECO:0000313" key="2">
    <source>
        <dbReference type="Proteomes" id="UP000775872"/>
    </source>
</evidence>
<protein>
    <submittedName>
        <fullName evidence="1">Uncharacterized protein</fullName>
    </submittedName>
</protein>
<name>A0A9P0ENB6_9HYPO</name>
<keyword evidence="2" id="KW-1185">Reference proteome</keyword>
<accession>A0A9P0ENB6</accession>
<comment type="caution">
    <text evidence="1">The sequence shown here is derived from an EMBL/GenBank/DDBJ whole genome shotgun (WGS) entry which is preliminary data.</text>
</comment>
<dbReference type="Proteomes" id="UP000775872">
    <property type="component" value="Unassembled WGS sequence"/>
</dbReference>
<reference evidence="1 2" key="2">
    <citation type="submission" date="2021-10" db="EMBL/GenBank/DDBJ databases">
        <authorList>
            <person name="Piombo E."/>
        </authorList>
    </citation>
    <scope>NUCLEOTIDE SEQUENCE [LARGE SCALE GENOMIC DNA]</scope>
</reference>
<gene>
    <name evidence="1" type="ORF">CSOL1703_00007298</name>
</gene>
<proteinExistence type="predicted"/>
<organism evidence="1 2">
    <name type="scientific">Clonostachys solani</name>
    <dbReference type="NCBI Taxonomy" id="160281"/>
    <lineage>
        <taxon>Eukaryota</taxon>
        <taxon>Fungi</taxon>
        <taxon>Dikarya</taxon>
        <taxon>Ascomycota</taxon>
        <taxon>Pezizomycotina</taxon>
        <taxon>Sordariomycetes</taxon>
        <taxon>Hypocreomycetidae</taxon>
        <taxon>Hypocreales</taxon>
        <taxon>Bionectriaceae</taxon>
        <taxon>Clonostachys</taxon>
    </lineage>
</organism>
<reference evidence="2" key="1">
    <citation type="submission" date="2019-06" db="EMBL/GenBank/DDBJ databases">
        <authorList>
            <person name="Broberg M."/>
        </authorList>
    </citation>
    <scope>NUCLEOTIDE SEQUENCE [LARGE SCALE GENOMIC DNA]</scope>
</reference>
<sequence>MAPPSITISSPADVTTPMRLLFKDIIDGVMDSTFSRTQEGPVRPLMDSQGRLPNLEKGIWLRVFKPKEGPAWNSSLPIPDPGLPSKLTPFDLRVHAGTLLVDAAPPGTDRRLFPWTVRMLDPPARGARRCGSPVFLEPRFDPQSDDKIDWFWSDRDGKAVDSRVTLVHGLNEGQTIYKFHHGAVCHRDSTTFAHALKHNIQLGAHLIRCRLKALVALGFSQELMPPFPSAGNGEDFIDPPYMEPNFFRELAADRDPDAEAQAEKNATQVMELYEYYHRR</sequence>
<evidence type="ECO:0000313" key="1">
    <source>
        <dbReference type="EMBL" id="CAH0057516.1"/>
    </source>
</evidence>
<dbReference type="AlphaFoldDB" id="A0A9P0ENB6"/>